<dbReference type="PROSITE" id="PS00759">
    <property type="entry name" value="ARGE_DAPE_CPG2_2"/>
    <property type="match status" value="1"/>
</dbReference>
<keyword evidence="8" id="KW-0812">Transmembrane</keyword>
<dbReference type="Pfam" id="PF07687">
    <property type="entry name" value="M20_dimer"/>
    <property type="match status" value="1"/>
</dbReference>
<keyword evidence="5 7" id="KW-0862">Zinc</keyword>
<keyword evidence="8" id="KW-1133">Transmembrane helix</keyword>
<dbReference type="PIRSF" id="PIRSF037217">
    <property type="entry name" value="Carboxypeptidase_S"/>
    <property type="match status" value="1"/>
</dbReference>
<dbReference type="InterPro" id="IPR002933">
    <property type="entry name" value="Peptidase_M20"/>
</dbReference>
<feature type="domain" description="Peptidase M20 dimerisation" evidence="9">
    <location>
        <begin position="268"/>
        <end position="420"/>
    </location>
</feature>
<dbReference type="InterPro" id="IPR036264">
    <property type="entry name" value="Bact_exopeptidase_dim_dom"/>
</dbReference>
<evidence type="ECO:0000256" key="7">
    <source>
        <dbReference type="PIRSR" id="PIRSR037217-2"/>
    </source>
</evidence>
<dbReference type="PANTHER" id="PTHR45962">
    <property type="entry name" value="N-FATTY-ACYL-AMINO ACID SYNTHASE/HYDROLASE PM20D1"/>
    <property type="match status" value="1"/>
</dbReference>
<name>A0A3E2H0P1_SCYLI</name>
<evidence type="ECO:0000259" key="9">
    <source>
        <dbReference type="Pfam" id="PF07687"/>
    </source>
</evidence>
<dbReference type="Pfam" id="PF01546">
    <property type="entry name" value="Peptidase_M20"/>
    <property type="match status" value="1"/>
</dbReference>
<evidence type="ECO:0000256" key="2">
    <source>
        <dbReference type="ARBA" id="ARBA00022670"/>
    </source>
</evidence>
<keyword evidence="2" id="KW-0645">Protease</keyword>
<feature type="active site" description="Proton acceptor" evidence="6">
    <location>
        <position position="220"/>
    </location>
</feature>
<dbReference type="EMBL" id="NCSJ02000230">
    <property type="protein sequence ID" value="RFU26966.1"/>
    <property type="molecule type" value="Genomic_DNA"/>
</dbReference>
<dbReference type="Proteomes" id="UP000258309">
    <property type="component" value="Unassembled WGS sequence"/>
</dbReference>
<evidence type="ECO:0000256" key="1">
    <source>
        <dbReference type="ARBA" id="ARBA00006247"/>
    </source>
</evidence>
<dbReference type="AlphaFoldDB" id="A0A3E2H0P1"/>
<dbReference type="CDD" id="cd05674">
    <property type="entry name" value="M20_yscS"/>
    <property type="match status" value="1"/>
</dbReference>
<dbReference type="Gene3D" id="3.40.630.10">
    <property type="entry name" value="Zn peptidases"/>
    <property type="match status" value="1"/>
</dbReference>
<dbReference type="InterPro" id="IPR047177">
    <property type="entry name" value="Pept_M20A"/>
</dbReference>
<dbReference type="FunFam" id="1.10.150.900:FF:000003">
    <property type="entry name" value="N-fatty-acyl-amino acid synthase/hydrolase PM20D1"/>
    <property type="match status" value="1"/>
</dbReference>
<dbReference type="Gene3D" id="3.30.70.360">
    <property type="match status" value="1"/>
</dbReference>
<feature type="binding site" evidence="7">
    <location>
        <position position="249"/>
    </location>
    <ligand>
        <name>Zn(2+)</name>
        <dbReference type="ChEBI" id="CHEBI:29105"/>
        <label>2</label>
    </ligand>
</feature>
<feature type="binding site" evidence="7">
    <location>
        <position position="523"/>
    </location>
    <ligand>
        <name>Zn(2+)</name>
        <dbReference type="ChEBI" id="CHEBI:29105"/>
        <label>1</label>
    </ligand>
</feature>
<feature type="transmembrane region" description="Helical" evidence="8">
    <location>
        <begin position="32"/>
        <end position="51"/>
    </location>
</feature>
<proteinExistence type="inferred from homology"/>
<accession>A0A3E2H0P1</accession>
<keyword evidence="4" id="KW-0378">Hydrolase</keyword>
<dbReference type="OrthoDB" id="3064516at2759"/>
<dbReference type="InterPro" id="IPR011650">
    <property type="entry name" value="Peptidase_M20_dimer"/>
</dbReference>
<comment type="caution">
    <text evidence="10">The sequence shown here is derived from an EMBL/GenBank/DDBJ whole genome shotgun (WGS) entry which is preliminary data.</text>
</comment>
<feature type="non-terminal residue" evidence="10">
    <location>
        <position position="552"/>
    </location>
</feature>
<evidence type="ECO:0000256" key="6">
    <source>
        <dbReference type="PIRSR" id="PIRSR037217-1"/>
    </source>
</evidence>
<gene>
    <name evidence="10" type="ORF">B7463_g9366</name>
</gene>
<dbReference type="STRING" id="5539.A0A3E2H0P1"/>
<evidence type="ECO:0000256" key="5">
    <source>
        <dbReference type="ARBA" id="ARBA00022833"/>
    </source>
</evidence>
<dbReference type="OMA" id="TIDSWTH"/>
<sequence>MALRKTPNYTLLSQGEEQTLTVDFRERRHARIWKWLVSGTFAVLVIIALIVNRSMGEVQLAMVPDNASSACPQYPALKHSDATLKVREEVMEVLDSGDFLERSVKNMQGAVQIPTESFDDMRPVGEDPRFDIFQQLHEYLEKTFPLVYSKLDDVVPVPEATLSRWTYPPYSGHYDGRYIWGRGSVDCKNVVIAILESFEVLLEKGYEPERTMLIAFGFDEEISGWQGAKFLAQHIQDTKGKDSLELIIDEGLGFNELYGTNFALPGLGEKGYLDVKIEVETAGGHSSIPPDHTAIGILSRIISTVEDNPYEPGLTPANPYFTTLQCGAEYGPDISPWLRKTIKASLKSPKSAKEVANYLAKEDIGKRYLMQTSQAVDIINGGVKINALPENVQAVIHHRIAFESRVSDIRTKYQSLIEKEILPKFPFALDAWGTVSGNTSSNSAGKIILSDFDQPLEPSPISPYDSHAYRIFTGTIKQIFGEDTIVAPSVMSGNTDTKFYWELTRNIYRFTPIKLDETMGNVHTVDEKSGMKEHVEAVRFYVQMIMNGDISK</sequence>
<reference evidence="10 11" key="1">
    <citation type="submission" date="2018-05" db="EMBL/GenBank/DDBJ databases">
        <title>Draft genome sequence of Scytalidium lignicola DSM 105466, a ubiquitous saprotrophic fungus.</title>
        <authorList>
            <person name="Buettner E."/>
            <person name="Gebauer A.M."/>
            <person name="Hofrichter M."/>
            <person name="Liers C."/>
            <person name="Kellner H."/>
        </authorList>
    </citation>
    <scope>NUCLEOTIDE SEQUENCE [LARGE SCALE GENOMIC DNA]</scope>
    <source>
        <strain evidence="10 11">DSM 105466</strain>
    </source>
</reference>
<dbReference type="GO" id="GO:0000328">
    <property type="term" value="C:fungal-type vacuole lumen"/>
    <property type="evidence" value="ECO:0007669"/>
    <property type="project" value="TreeGrafter"/>
</dbReference>
<evidence type="ECO:0000313" key="10">
    <source>
        <dbReference type="EMBL" id="RFU26966.1"/>
    </source>
</evidence>
<organism evidence="10 11">
    <name type="scientific">Scytalidium lignicola</name>
    <name type="common">Hyphomycete</name>
    <dbReference type="NCBI Taxonomy" id="5539"/>
    <lineage>
        <taxon>Eukaryota</taxon>
        <taxon>Fungi</taxon>
        <taxon>Dikarya</taxon>
        <taxon>Ascomycota</taxon>
        <taxon>Pezizomycotina</taxon>
        <taxon>Leotiomycetes</taxon>
        <taxon>Leotiomycetes incertae sedis</taxon>
        <taxon>Scytalidium</taxon>
    </lineage>
</organism>
<evidence type="ECO:0000313" key="11">
    <source>
        <dbReference type="Proteomes" id="UP000258309"/>
    </source>
</evidence>
<keyword evidence="3 7" id="KW-0479">Metal-binding</keyword>
<feature type="non-terminal residue" evidence="10">
    <location>
        <position position="1"/>
    </location>
</feature>
<dbReference type="Gene3D" id="1.10.150.900">
    <property type="match status" value="1"/>
</dbReference>
<protein>
    <recommendedName>
        <fullName evidence="9">Peptidase M20 dimerisation domain-containing protein</fullName>
    </recommendedName>
</protein>
<keyword evidence="11" id="KW-1185">Reference proteome</keyword>
<dbReference type="InterPro" id="IPR017141">
    <property type="entry name" value="Pept_M20_carboxypep"/>
</dbReference>
<feature type="binding site" evidence="7">
    <location>
        <position position="186"/>
    </location>
    <ligand>
        <name>Zn(2+)</name>
        <dbReference type="ChEBI" id="CHEBI:29105"/>
        <label>1</label>
    </ligand>
</feature>
<dbReference type="InterPro" id="IPR001261">
    <property type="entry name" value="ArgE/DapE_CS"/>
</dbReference>
<dbReference type="GO" id="GO:0046872">
    <property type="term" value="F:metal ion binding"/>
    <property type="evidence" value="ECO:0007669"/>
    <property type="project" value="UniProtKB-KW"/>
</dbReference>
<feature type="binding site" evidence="7">
    <location>
        <position position="221"/>
    </location>
    <ligand>
        <name>Zn(2+)</name>
        <dbReference type="ChEBI" id="CHEBI:29105"/>
        <label>1</label>
    </ligand>
</feature>
<dbReference type="SUPFAM" id="SSF55031">
    <property type="entry name" value="Bacterial exopeptidase dimerisation domain"/>
    <property type="match status" value="1"/>
</dbReference>
<comment type="similarity">
    <text evidence="1">Belongs to the peptidase M20A family.</text>
</comment>
<dbReference type="GO" id="GO:0004181">
    <property type="term" value="F:metallocarboxypeptidase activity"/>
    <property type="evidence" value="ECO:0007669"/>
    <property type="project" value="InterPro"/>
</dbReference>
<keyword evidence="8" id="KW-0472">Membrane</keyword>
<dbReference type="PANTHER" id="PTHR45962:SF1">
    <property type="entry name" value="N-FATTY-ACYL-AMINO ACID SYNTHASE_HYDROLASE PM20D1"/>
    <property type="match status" value="1"/>
</dbReference>
<evidence type="ECO:0000256" key="3">
    <source>
        <dbReference type="ARBA" id="ARBA00022723"/>
    </source>
</evidence>
<evidence type="ECO:0000256" key="4">
    <source>
        <dbReference type="ARBA" id="ARBA00022801"/>
    </source>
</evidence>
<dbReference type="GO" id="GO:0051603">
    <property type="term" value="P:proteolysis involved in protein catabolic process"/>
    <property type="evidence" value="ECO:0007669"/>
    <property type="project" value="TreeGrafter"/>
</dbReference>
<feature type="binding site" evidence="7">
    <location>
        <position position="186"/>
    </location>
    <ligand>
        <name>Zn(2+)</name>
        <dbReference type="ChEBI" id="CHEBI:29105"/>
        <label>2</label>
    </ligand>
</feature>
<feature type="active site" evidence="6">
    <location>
        <position position="153"/>
    </location>
</feature>
<dbReference type="SUPFAM" id="SSF53187">
    <property type="entry name" value="Zn-dependent exopeptidases"/>
    <property type="match status" value="1"/>
</dbReference>
<evidence type="ECO:0000256" key="8">
    <source>
        <dbReference type="SAM" id="Phobius"/>
    </source>
</evidence>